<dbReference type="GO" id="GO:0005524">
    <property type="term" value="F:ATP binding"/>
    <property type="evidence" value="ECO:0007669"/>
    <property type="project" value="UniProtKB-UniRule"/>
</dbReference>
<dbReference type="PROSITE" id="PS50862">
    <property type="entry name" value="AA_TRNA_LIGASE_II"/>
    <property type="match status" value="1"/>
</dbReference>
<comment type="similarity">
    <text evidence="1 3">Belongs to the class-II aminoacyl-tRNA synthetase family.</text>
</comment>
<reference evidence="6" key="2">
    <citation type="submission" date="2011-11" db="EMBL/GenBank/DDBJ databases">
        <authorList>
            <person name="Barker E."/>
        </authorList>
    </citation>
    <scope>NUCLEOTIDE SEQUENCE</scope>
    <source>
        <strain evidence="6">Birmingham 1</strain>
    </source>
</reference>
<dbReference type="KEGG" id="mhb:MHM_01400"/>
<reference evidence="6" key="1">
    <citation type="submission" date="2011-11" db="EMBL/GenBank/DDBJ databases">
        <title>Complete genome sequence of Candidatus Mycoplasma haemominutum.</title>
        <authorList>
            <person name="Barker E.N."/>
            <person name="Darby A.C."/>
            <person name="Helps C.R."/>
            <person name="Peters I.R."/>
            <person name="Hughes M.A."/>
            <person name="Radford A.D."/>
            <person name="Novacco M."/>
            <person name="Boretti F."/>
            <person name="Hofmann-Lehmann R."/>
            <person name="Tasker S."/>
        </authorList>
    </citation>
    <scope>NUCLEOTIDE SEQUENCE</scope>
    <source>
        <strain evidence="6">Birmingham 1</strain>
    </source>
</reference>
<evidence type="ECO:0000256" key="1">
    <source>
        <dbReference type="ARBA" id="ARBA00008226"/>
    </source>
</evidence>
<feature type="binding site" evidence="4">
    <location>
        <position position="123"/>
    </location>
    <ligand>
        <name>L-histidine</name>
        <dbReference type="ChEBI" id="CHEBI:57595"/>
    </ligand>
</feature>
<protein>
    <recommendedName>
        <fullName evidence="3">Histidine--tRNA ligase</fullName>
        <ecNumber evidence="3">6.1.1.21</ecNumber>
    </recommendedName>
    <alternativeName>
        <fullName evidence="3">Histidyl-tRNA synthetase</fullName>
        <shortName evidence="3">HisRS</shortName>
    </alternativeName>
</protein>
<feature type="binding site" evidence="4">
    <location>
        <begin position="258"/>
        <end position="259"/>
    </location>
    <ligand>
        <name>L-histidine</name>
        <dbReference type="ChEBI" id="CHEBI:57595"/>
    </ligand>
</feature>
<dbReference type="PANTHER" id="PTHR43707">
    <property type="entry name" value="HISTIDYL-TRNA SYNTHETASE"/>
    <property type="match status" value="1"/>
</dbReference>
<keyword evidence="3 6" id="KW-0030">Aminoacyl-tRNA synthetase</keyword>
<feature type="binding site" evidence="4">
    <location>
        <position position="254"/>
    </location>
    <ligand>
        <name>L-histidine</name>
        <dbReference type="ChEBI" id="CHEBI:57595"/>
    </ligand>
</feature>
<dbReference type="InterPro" id="IPR006195">
    <property type="entry name" value="aa-tRNA-synth_II"/>
</dbReference>
<dbReference type="SUPFAM" id="SSF55681">
    <property type="entry name" value="Class II aaRS and biotin synthetases"/>
    <property type="match status" value="1"/>
</dbReference>
<keyword evidence="3 6" id="KW-0436">Ligase</keyword>
<evidence type="ECO:0000256" key="3">
    <source>
        <dbReference type="HAMAP-Rule" id="MF_00127"/>
    </source>
</evidence>
<feature type="binding site" evidence="4">
    <location>
        <position position="109"/>
    </location>
    <ligand>
        <name>L-histidine</name>
        <dbReference type="ChEBI" id="CHEBI:57595"/>
    </ligand>
</feature>
<evidence type="ECO:0000256" key="4">
    <source>
        <dbReference type="PIRSR" id="PIRSR001549-1"/>
    </source>
</evidence>
<dbReference type="CDD" id="cd00773">
    <property type="entry name" value="HisRS-like_core"/>
    <property type="match status" value="1"/>
</dbReference>
<comment type="subcellular location">
    <subcellularLocation>
        <location evidence="3">Cytoplasm</location>
    </subcellularLocation>
</comment>
<dbReference type="AlphaFoldDB" id="G8C2W0"/>
<dbReference type="PIRSF" id="PIRSF001549">
    <property type="entry name" value="His-tRNA_synth"/>
    <property type="match status" value="1"/>
</dbReference>
<evidence type="ECO:0000256" key="2">
    <source>
        <dbReference type="ARBA" id="ARBA00022840"/>
    </source>
</evidence>
<dbReference type="OrthoDB" id="9800814at2"/>
<dbReference type="InterPro" id="IPR041715">
    <property type="entry name" value="HisRS-like_core"/>
</dbReference>
<feature type="domain" description="Aminoacyl-transfer RNA synthetases class-II family profile" evidence="5">
    <location>
        <begin position="31"/>
        <end position="317"/>
    </location>
</feature>
<dbReference type="GO" id="GO:0005737">
    <property type="term" value="C:cytoplasm"/>
    <property type="evidence" value="ECO:0007669"/>
    <property type="project" value="UniProtKB-SubCell"/>
</dbReference>
<dbReference type="GO" id="GO:0004821">
    <property type="term" value="F:histidine-tRNA ligase activity"/>
    <property type="evidence" value="ECO:0007669"/>
    <property type="project" value="UniProtKB-UniRule"/>
</dbReference>
<dbReference type="EC" id="6.1.1.21" evidence="3"/>
<gene>
    <name evidence="3 6" type="primary">hisS</name>
    <name evidence="6" type="ORF">MHM_01400</name>
</gene>
<dbReference type="SUPFAM" id="SSF52954">
    <property type="entry name" value="Class II aaRS ABD-related"/>
    <property type="match status" value="1"/>
</dbReference>
<comment type="catalytic activity">
    <reaction evidence="3">
        <text>tRNA(His) + L-histidine + ATP = L-histidyl-tRNA(His) + AMP + diphosphate + H(+)</text>
        <dbReference type="Rhea" id="RHEA:17313"/>
        <dbReference type="Rhea" id="RHEA-COMP:9665"/>
        <dbReference type="Rhea" id="RHEA-COMP:9689"/>
        <dbReference type="ChEBI" id="CHEBI:15378"/>
        <dbReference type="ChEBI" id="CHEBI:30616"/>
        <dbReference type="ChEBI" id="CHEBI:33019"/>
        <dbReference type="ChEBI" id="CHEBI:57595"/>
        <dbReference type="ChEBI" id="CHEBI:78442"/>
        <dbReference type="ChEBI" id="CHEBI:78527"/>
        <dbReference type="ChEBI" id="CHEBI:456215"/>
        <dbReference type="EC" id="6.1.1.21"/>
    </reaction>
</comment>
<dbReference type="RefSeq" id="WP_015511523.1">
    <property type="nucleotide sequence ID" value="NC_021007.1"/>
</dbReference>
<dbReference type="InterPro" id="IPR036621">
    <property type="entry name" value="Anticodon-bd_dom_sf"/>
</dbReference>
<keyword evidence="3" id="KW-0963">Cytoplasm</keyword>
<keyword evidence="3" id="KW-0547">Nucleotide-binding</keyword>
<feature type="binding site" evidence="4">
    <location>
        <position position="127"/>
    </location>
    <ligand>
        <name>L-histidine</name>
        <dbReference type="ChEBI" id="CHEBI:57595"/>
    </ligand>
</feature>
<accession>G8C2W0</accession>
<evidence type="ECO:0000313" key="6">
    <source>
        <dbReference type="EMBL" id="CCE66658.1"/>
    </source>
</evidence>
<dbReference type="GO" id="GO:0006427">
    <property type="term" value="P:histidyl-tRNA aminoacylation"/>
    <property type="evidence" value="ECO:0007669"/>
    <property type="project" value="UniProtKB-UniRule"/>
</dbReference>
<dbReference type="InterPro" id="IPR045864">
    <property type="entry name" value="aa-tRNA-synth_II/BPL/LPL"/>
</dbReference>
<proteinExistence type="inferred from homology"/>
<keyword evidence="2 3" id="KW-0067">ATP-binding</keyword>
<feature type="binding site" evidence="4">
    <location>
        <begin position="77"/>
        <end position="79"/>
    </location>
    <ligand>
        <name>L-histidine</name>
        <dbReference type="ChEBI" id="CHEBI:57595"/>
    </ligand>
</feature>
<dbReference type="HOGENOM" id="CLU_025113_1_1_14"/>
<dbReference type="PATRIC" id="fig|1116213.3.peg.151"/>
<dbReference type="Gene3D" id="3.30.930.10">
    <property type="entry name" value="Bira Bifunctional Protein, Domain 2"/>
    <property type="match status" value="1"/>
</dbReference>
<dbReference type="Gene3D" id="3.40.50.800">
    <property type="entry name" value="Anticodon-binding domain"/>
    <property type="match status" value="1"/>
</dbReference>
<dbReference type="Pfam" id="PF13393">
    <property type="entry name" value="tRNA-synt_His"/>
    <property type="match status" value="1"/>
</dbReference>
<dbReference type="HAMAP" id="MF_00127">
    <property type="entry name" value="His_tRNA_synth"/>
    <property type="match status" value="1"/>
</dbReference>
<dbReference type="EMBL" id="HE613254">
    <property type="protein sequence ID" value="CCE66658.1"/>
    <property type="molecule type" value="Genomic_DNA"/>
</dbReference>
<keyword evidence="3" id="KW-0648">Protein biosynthesis</keyword>
<dbReference type="InterPro" id="IPR015807">
    <property type="entry name" value="His-tRNA-ligase"/>
</dbReference>
<dbReference type="NCBIfam" id="TIGR00442">
    <property type="entry name" value="hisS"/>
    <property type="match status" value="1"/>
</dbReference>
<organism evidence="6">
    <name type="scientific">Candidatus Mycoplasma haematominutum 'Birmingham 1'</name>
    <dbReference type="NCBI Taxonomy" id="1116213"/>
    <lineage>
        <taxon>Bacteria</taxon>
        <taxon>Bacillati</taxon>
        <taxon>Mycoplasmatota</taxon>
        <taxon>Mollicutes</taxon>
        <taxon>Mycoplasmataceae</taxon>
        <taxon>Mycoplasma</taxon>
    </lineage>
</organism>
<evidence type="ECO:0000259" key="5">
    <source>
        <dbReference type="PROSITE" id="PS50862"/>
    </source>
</evidence>
<name>G8C2W0_9MOLU</name>
<dbReference type="PANTHER" id="PTHR43707:SF1">
    <property type="entry name" value="HISTIDINE--TRNA LIGASE, MITOCHONDRIAL-RELATED"/>
    <property type="match status" value="1"/>
</dbReference>
<sequence>MLTQPRGTKTLLGERLEKKRWLQEELTKWAEKFNFQEIETPTFEHSELFVGEKPDSESILEKELFYLEGKKYALKPEETAAISRVVFTDKLLQRSSSPLKFFYFSQCFRYERPQKGRFREFTQFGVELIRCNSIFHEIELILSLDELLRKTFNLNLELRINYLSNSDTKRKWSRQLTTYFESSPQQLSKLSQERIFKNPIRILDDKRDSQTELVKSSPKIRHLLTNIETLNLAEIKRYLTKLNVQYVWDESLVRGLDYYTGLVFEWNYNGLTIAGGGRYDEMFQRFAKDADHISSIGMALGLERLQEVLDETSFNWPLRKKIKVYLCYLLDNIELEILLFIKRMRLLGIIVETNWDIRELKTHFRLSEKLNIQWLLIYGEQEKTKGEIILKQQLKNYKIHFSLADGNSLVNEIRRVAFQEA</sequence>
<dbReference type="InterPro" id="IPR004516">
    <property type="entry name" value="HisRS/HisZ"/>
</dbReference>
<comment type="subunit">
    <text evidence="3">Homodimer.</text>
</comment>